<organism evidence="1 2">
    <name type="scientific">Weizmannia acidilactici</name>
    <dbReference type="NCBI Taxonomy" id="2607726"/>
    <lineage>
        <taxon>Bacteria</taxon>
        <taxon>Bacillati</taxon>
        <taxon>Bacillota</taxon>
        <taxon>Bacilli</taxon>
        <taxon>Bacillales</taxon>
        <taxon>Bacillaceae</taxon>
        <taxon>Heyndrickxia</taxon>
    </lineage>
</organism>
<gene>
    <name evidence="1" type="primary">yqxK</name>
    <name evidence="1" type="ORF">BpJC7_05800</name>
</gene>
<dbReference type="SUPFAM" id="SSF47781">
    <property type="entry name" value="RuvA domain 2-like"/>
    <property type="match status" value="1"/>
</dbReference>
<name>A0A5J4JFH2_9BACI</name>
<dbReference type="Proteomes" id="UP000391919">
    <property type="component" value="Unassembled WGS sequence"/>
</dbReference>
<reference evidence="1 2" key="1">
    <citation type="submission" date="2019-09" db="EMBL/GenBank/DDBJ databases">
        <title>Draft genome sequence of Bacillus sp. JC-7.</title>
        <authorList>
            <person name="Tanaka N."/>
            <person name="Shiwa Y."/>
            <person name="Fujita N."/>
            <person name="Tanasupawat S."/>
        </authorList>
    </citation>
    <scope>NUCLEOTIDE SEQUENCE [LARGE SCALE GENOMIC DNA]</scope>
    <source>
        <strain evidence="1 2">JC-7</strain>
    </source>
</reference>
<proteinExistence type="predicted"/>
<dbReference type="CDD" id="cd19067">
    <property type="entry name" value="PfuEndoQ-like"/>
    <property type="match status" value="1"/>
</dbReference>
<evidence type="ECO:0000313" key="1">
    <source>
        <dbReference type="EMBL" id="GER69277.1"/>
    </source>
</evidence>
<evidence type="ECO:0008006" key="3">
    <source>
        <dbReference type="Google" id="ProtNLM"/>
    </source>
</evidence>
<dbReference type="InterPro" id="IPR010994">
    <property type="entry name" value="RuvA_2-like"/>
</dbReference>
<dbReference type="InterPro" id="IPR016195">
    <property type="entry name" value="Pol/histidinol_Pase-like"/>
</dbReference>
<dbReference type="EMBL" id="BKZQ01000005">
    <property type="protein sequence ID" value="GER69277.1"/>
    <property type="molecule type" value="Genomic_DNA"/>
</dbReference>
<sequence length="391" mass="42580">MNNEAYFADLHIHIGRTQMGRPVKITGAQSLTLENILKAAKKPKGLDIVGVIDCHSPEVREEIRTLIGSGGLAPLKGGGLLYQGKVTLIPGVEIEVYDENCLGPVHVLAYFPELAALDAFSGWYAARVANPHLSTQRIRAGAKELQQKVKALDGMFIPAHVFTPFKSLYGKGVERSLEEVLDPDLIDAVELGLSSDTDMADRIGELHRYPFVTNSDAHSLAKIAREYQMVALESPSFNALLKAFRNEGGNRIIANYGLNPKLGKYYTTTCAKCRQPVSSGICPHCGSPLKTKGVSGRIEELADAQPLNTRPPYIHQVPLEFLPGLGPKTMAKLLDHFGTEMDILHRVPEEALREVVNLSLSDLIVKARAGMLALDSGGGGKYGKVKQKKPR</sequence>
<dbReference type="Pfam" id="PF13263">
    <property type="entry name" value="PHP_C"/>
    <property type="match status" value="1"/>
</dbReference>
<keyword evidence="2" id="KW-1185">Reference proteome</keyword>
<accession>A0A5J4JFH2</accession>
<dbReference type="AlphaFoldDB" id="A0A5J4JFH2"/>
<dbReference type="PANTHER" id="PTHR40084:SF1">
    <property type="entry name" value="PHOSPHOTRANSFERASE"/>
    <property type="match status" value="1"/>
</dbReference>
<dbReference type="RefSeq" id="WP_151679521.1">
    <property type="nucleotide sequence ID" value="NZ_BKZP01000004.1"/>
</dbReference>
<dbReference type="PANTHER" id="PTHR40084">
    <property type="entry name" value="PHOSPHOHYDROLASE, PHP FAMILY"/>
    <property type="match status" value="1"/>
</dbReference>
<dbReference type="SUPFAM" id="SSF89550">
    <property type="entry name" value="PHP domain-like"/>
    <property type="match status" value="1"/>
</dbReference>
<protein>
    <recommendedName>
        <fullName evidence="3">TIGR00375 family protein</fullName>
    </recommendedName>
</protein>
<dbReference type="Gene3D" id="3.20.20.140">
    <property type="entry name" value="Metal-dependent hydrolases"/>
    <property type="match status" value="1"/>
</dbReference>
<evidence type="ECO:0000313" key="2">
    <source>
        <dbReference type="Proteomes" id="UP000391919"/>
    </source>
</evidence>
<comment type="caution">
    <text evidence="1">The sequence shown here is derived from an EMBL/GenBank/DDBJ whole genome shotgun (WGS) entry which is preliminary data.</text>
</comment>